<dbReference type="PROSITE" id="PS52004">
    <property type="entry name" value="KS3_2"/>
    <property type="match status" value="1"/>
</dbReference>
<dbReference type="InterPro" id="IPR014030">
    <property type="entry name" value="Ketoacyl_synth_N"/>
</dbReference>
<feature type="compositionally biased region" description="Low complexity" evidence="8">
    <location>
        <begin position="1754"/>
        <end position="1763"/>
    </location>
</feature>
<feature type="compositionally biased region" description="Basic and acidic residues" evidence="8">
    <location>
        <begin position="3054"/>
        <end position="3072"/>
    </location>
</feature>
<name>A0ABU5Z5P9_9MYCO</name>
<dbReference type="InterPro" id="IPR014043">
    <property type="entry name" value="Acyl_transferase_dom"/>
</dbReference>
<dbReference type="Pfam" id="PF01575">
    <property type="entry name" value="MaoC_dehydratas"/>
    <property type="match status" value="1"/>
</dbReference>
<dbReference type="Pfam" id="PF02801">
    <property type="entry name" value="Ketoacyl-synt_C"/>
    <property type="match status" value="1"/>
</dbReference>
<dbReference type="InterPro" id="IPR016035">
    <property type="entry name" value="Acyl_Trfase/lysoPLipase"/>
</dbReference>
<evidence type="ECO:0000313" key="10">
    <source>
        <dbReference type="EMBL" id="MEB3071554.1"/>
    </source>
</evidence>
<dbReference type="SUPFAM" id="SSF51735">
    <property type="entry name" value="NAD(P)-binding Rossmann-fold domains"/>
    <property type="match status" value="1"/>
</dbReference>
<accession>A0ABU5Z5P9</accession>
<dbReference type="InterPro" id="IPR001227">
    <property type="entry name" value="Ac_transferase_dom_sf"/>
</dbReference>
<evidence type="ECO:0000256" key="1">
    <source>
        <dbReference type="ARBA" id="ARBA00005254"/>
    </source>
</evidence>
<keyword evidence="6" id="KW-0521">NADP</keyword>
<dbReference type="Gene3D" id="3.10.129.10">
    <property type="entry name" value="Hotdog Thioesterase"/>
    <property type="match status" value="1"/>
</dbReference>
<dbReference type="PRINTS" id="PR01483">
    <property type="entry name" value="FASYNTHASE"/>
</dbReference>
<keyword evidence="4" id="KW-0808">Transferase</keyword>
<feature type="compositionally biased region" description="Acidic residues" evidence="8">
    <location>
        <begin position="1741"/>
        <end position="1751"/>
    </location>
</feature>
<evidence type="ECO:0000259" key="9">
    <source>
        <dbReference type="PROSITE" id="PS52004"/>
    </source>
</evidence>
<dbReference type="SUPFAM" id="SSF52151">
    <property type="entry name" value="FabD/lysophospholipase-like"/>
    <property type="match status" value="2"/>
</dbReference>
<protein>
    <submittedName>
        <fullName evidence="10">Type I polyketide synthase</fullName>
    </submittedName>
</protein>
<evidence type="ECO:0000256" key="8">
    <source>
        <dbReference type="SAM" id="MobiDB-lite"/>
    </source>
</evidence>
<dbReference type="Gene3D" id="3.40.366.10">
    <property type="entry name" value="Malonyl-Coenzyme A Acyl Carrier Protein, domain 2"/>
    <property type="match status" value="3"/>
</dbReference>
<dbReference type="SMART" id="SM00825">
    <property type="entry name" value="PKS_KS"/>
    <property type="match status" value="1"/>
</dbReference>
<keyword evidence="2" id="KW-0596">Phosphopantetheine</keyword>
<dbReference type="Gene3D" id="3.40.47.10">
    <property type="match status" value="1"/>
</dbReference>
<feature type="region of interest" description="Disordered" evidence="8">
    <location>
        <begin position="3054"/>
        <end position="3076"/>
    </location>
</feature>
<dbReference type="InterPro" id="IPR013785">
    <property type="entry name" value="Aldolase_TIM"/>
</dbReference>
<dbReference type="PANTHER" id="PTHR10982">
    <property type="entry name" value="MALONYL COA-ACYL CARRIER PROTEIN TRANSACYLASE"/>
    <property type="match status" value="1"/>
</dbReference>
<dbReference type="InterPro" id="IPR002539">
    <property type="entry name" value="MaoC-like_dom"/>
</dbReference>
<dbReference type="SMART" id="SM00827">
    <property type="entry name" value="PKS_AT"/>
    <property type="match status" value="1"/>
</dbReference>
<dbReference type="InterPro" id="IPR050830">
    <property type="entry name" value="Fungal_FAS"/>
</dbReference>
<dbReference type="InterPro" id="IPR016039">
    <property type="entry name" value="Thiolase-like"/>
</dbReference>
<dbReference type="Pfam" id="PF00109">
    <property type="entry name" value="ketoacyl-synt"/>
    <property type="match status" value="1"/>
</dbReference>
<dbReference type="PROSITE" id="PS00606">
    <property type="entry name" value="KS3_1"/>
    <property type="match status" value="1"/>
</dbReference>
<evidence type="ECO:0000256" key="6">
    <source>
        <dbReference type="ARBA" id="ARBA00022857"/>
    </source>
</evidence>
<keyword evidence="5" id="KW-0378">Hydrolase</keyword>
<dbReference type="InterPro" id="IPR029069">
    <property type="entry name" value="HotDog_dom_sf"/>
</dbReference>
<dbReference type="InterPro" id="IPR047224">
    <property type="entry name" value="FAS_alpha_su_C"/>
</dbReference>
<evidence type="ECO:0000256" key="7">
    <source>
        <dbReference type="ARBA" id="ARBA00023002"/>
    </source>
</evidence>
<dbReference type="EMBL" id="JAYJJQ010000029">
    <property type="protein sequence ID" value="MEB3071554.1"/>
    <property type="molecule type" value="Genomic_DNA"/>
</dbReference>
<dbReference type="InterPro" id="IPR014031">
    <property type="entry name" value="Ketoacyl_synth_C"/>
</dbReference>
<keyword evidence="3" id="KW-0597">Phosphoprotein</keyword>
<evidence type="ECO:0000256" key="2">
    <source>
        <dbReference type="ARBA" id="ARBA00022450"/>
    </source>
</evidence>
<dbReference type="SUPFAM" id="SSF54637">
    <property type="entry name" value="Thioesterase/thiol ester dehydrase-isomerase"/>
    <property type="match status" value="1"/>
</dbReference>
<dbReference type="Gene3D" id="3.20.20.70">
    <property type="entry name" value="Aldolase class I"/>
    <property type="match status" value="1"/>
</dbReference>
<dbReference type="CDD" id="cd00828">
    <property type="entry name" value="elong_cond_enzymes"/>
    <property type="match status" value="1"/>
</dbReference>
<evidence type="ECO:0000256" key="4">
    <source>
        <dbReference type="ARBA" id="ARBA00022679"/>
    </source>
</evidence>
<dbReference type="InterPro" id="IPR013565">
    <property type="entry name" value="Fas1/AflB-like_central"/>
</dbReference>
<dbReference type="Gene3D" id="3.30.70.3320">
    <property type="match status" value="1"/>
</dbReference>
<dbReference type="RefSeq" id="WP_225399094.1">
    <property type="nucleotide sequence ID" value="NZ_JAYJJQ010000029.1"/>
</dbReference>
<dbReference type="Proteomes" id="UP001299283">
    <property type="component" value="Unassembled WGS sequence"/>
</dbReference>
<feature type="region of interest" description="Disordered" evidence="8">
    <location>
        <begin position="1740"/>
        <end position="1763"/>
    </location>
</feature>
<comment type="caution">
    <text evidence="10">The sequence shown here is derived from an EMBL/GenBank/DDBJ whole genome shotgun (WGS) entry which is preliminary data.</text>
</comment>
<dbReference type="InterPro" id="IPR018201">
    <property type="entry name" value="Ketoacyl_synth_AS"/>
</dbReference>
<dbReference type="Pfam" id="PF22690">
    <property type="entry name" value="FAS_AT_central"/>
    <property type="match status" value="1"/>
</dbReference>
<evidence type="ECO:0000256" key="5">
    <source>
        <dbReference type="ARBA" id="ARBA00022801"/>
    </source>
</evidence>
<keyword evidence="11" id="KW-1185">Reference proteome</keyword>
<sequence length="3091" mass="326368">MTIHEHDRVAAEGAYPAPLANAASALVDRLTAGEPFAVAFGGQGSAWLESLEELVSSAGIETELATLAGEADLLLQPVAKELVVVRPIGFEPLQWVRALAAEDPIPSAKQLTSAAVSVPGVLLTQMAAVRAMARQGLDLSATPPVALAGHSQGILAVESVKAGGATDVQLLAIAQLVGAVGTLVARRRGIVVLGDRSPMVSVGNADPERIQELLEEFAQDVRTVLPPVLSIRNGRRSVVITGTPEQLSRFELYCEQIAEKEAAERKNKLRGGAVFAPVFEPVQVEVGFHSPRLADGIEIVVDWATRAGFDADGIELARATAESILVGQVDWVDEITDLHEAGARWILDLGPGDILTRLTAPVIRGLGIGIVPVATRGGQRNLFTIGAVPEVARPWSSYAPSAVRLPDGRVKLDTKFTRLTGRSPILLAGMTPTTVDAKIVAAAANAGHWSELAGGGQVTEEIFDARVAELTTLLEPGRTVQFNSLFLDPYLWKLQVGGKRLVQKARASGAPFDGLVISAGIPELEEAVELIAELNEAGISNVVFKPGTVEQIRSVIRIAAEVPTTPVIVHVEGGRAGGHHSWEDLDDLLLATYSELRSQLNITVCVGGGIGTPEQAAEYLSGQWSQQYGFPSMPVDGILVGTAAMAALEATTSPAVKQMLVDTKGTDHWIGAGKAQGGMASSRSQLGADIHEIDNVASRCGRLLDEVAGDGEAVAARRDEIIAALADTAKPYFGDVTEMTYAQWLRRYVELAIGEGNSTADTASPDSPWLADTWRERFGQMLHRAEARLNEIESGPIETLFADAHASILERPDQAIAALLAAYPEAETVVLHPADAPFFTQLCKTPGKPVNFVPVVDKDVRRWWRSDSLWQAHDARYTAEQVCIIPGITAVAGITRVDEPVGELLDRFEQAAIDQVLAAGSEPRSVSARRQGRNDVTGPLAVLLDAPDVLWAGRTATNPVHRIAASDEWQVHENRTANHPSTGARLEVESESNVVLSVPLSGVWIDIRFTVPPSVADGATPQVSTEDAATAMRSVLAIAAGVDGPGALPPVVDGTATVTVGWNPEQVADHAGVTATFGAPLAPGLSTVPDALVGRCWPAVFAAIGSAVTDTGFPVVEGLLSLVHLDHAAHLLAALPDQPAELRVTATASAATDTEVGRVVPVSVTVTAVDGTVLATLEERFAIRGRTGAAELTDPVRAGGAVSDNATDTPRRRRRDVTLTAPVDMRPFAVVSGDHNPIHTDRAAALLAGLGGSNGEGGPIVHGMWLSAAAQHVVTATDGRARPPARMVGWTARFLGMVKPGDDVDFRVDRVGIDLGAEVLEVQARIGSDLVMSATARLTAPKTVYAFPGQGIQHKGMGMEVRARSKAARKVWDDADKFTRDTLGFSVLHVVRDNPTSLIASGVHYQHPEGVLYLTQFTQVAMATVAAAQVAEMREQGAFVEGAIACGHSVGEYTALACVSGVYQLEALLEVVFHRGSKMHDIVPRDAMGRSNYRLAAIRPSQIDLDDADVTAFVAEIAERTGEFLQIVNFNLRGSQYAIAGTVAGLEALEAEVERRREISGGKRSFILVPGIDVPFHSEVLRIGVADFRRSLERVMPRDADPNLLIGRYIPNLVPKPFTLDREFIQEIRDLVPAEPLDEILADYDTWRNEKPAELCRKVVIELLAWQFASPVRWIETQDLLFIEQAAGGLGVERFVEIGVKTAPTVAGLATNTLKLPEYAHSTVEVLNCERDAAVLFATDTDPEPEDEPVAEDSGAGAPEPAAVPDVAPAVASAGASAPSGAPRPDDIAFDAADATCALIALSAKMRIDQIEALDSIESITDGASSRRNQLLVDLGSELNLGAIDGAAEADLSGLKSQVTKLARTYKPYGPVLTDAINDQLRTVLGPSGKRPGAIAERVKKTWELGDGWAKHVTVEVALGTREGTSVRGGALGGLHEGALADAAAVDKTIDAAVAAVGARRGVAVSLPSAGGGGGGATVDAAALGEFTAQITGRDGVLASAARLVLGQLGFDEAVTAPAGATDAELIDLVSAELGSDWPRLVAPAFDGRKAVLFDDRWASAREDLVKLWLVDEGDIDADWPRLAERFEGAGHVVATQASWWQARSLASGRQIHGSLYARIAAGAENPGRGRYSSEVAVVTGASKGSIAASVIGQLLEGGATVIATTSRLDDDRLAFYRNLYREHARYGAALWVVPANMASYGDIDALVEWVGTEQSENLGPQSIHLKDAQTPTLLFPFAAPRVSGDLSEAGARAEMEMKVLLWAVQRLIAGLSKIGAERDIASRLHVVLPGSPNRGMFGGDGAYGEAKASLDALVSRWKAESSWASRVSLAHALIGWTRGTGLMGHNDVIVDAVEEAGVTTYSTEQMAAMLLDLCDVESKVAAANSPIEADLTGGLAEANLDMAELAAKAREEMTSEAAPDGDALDGEAAGNTIAALPNPPRGYTPAPPPVWGDLDVDPADLVVIVGGAELGPLGSSRTRFEMEVSGELSAAGVLELAWTTGLVKWEDDPVPGWYDTATGELVDEAELVERYHDTVVERVGVREFVDDGAIDPDHASPLLVSVFLDKDFSFVVSSEADARAFVEFDPEHTVVRPVPDSSDWQVIRKAGTEIRVPRKSKLSRTVGAQIPTGFDPTVWGISQDMATSIDRVALWNIVATVDAFLSAGFTPSELMRWVHPSLVASTQGTGMGGMTSMQTMYHGNLLGKAKPNDILQEVLPNVVAAHVVQSYVGSYGSMIHPVAACATAAVSVEEGVDKIRLGKAELVVTGGYDDLTLEAVIGFGDMAATADTEMMRAKGISDSKFSRANDRRRLGFVEAQGGGTILLARGDLAAKMGLPVLAVVGYAQSFADGVHTSIPAPGLGALGAGRGGSDSMLARSLAKLGVGADDIAVISKHDTSTLANDPNETELHERLADSLGRSAGAPLFVISQKSLTGHAKGGAAVFQLMGLCQVLRDGVIPPNRSLDCVDDELSGAGHLVWVRETLELGEKFPLKAGLVTSLGFGHVSGLVALVHPQAFLAALDPAQREAYLAQASGRVLAGQRRLASAIAGGKPMYERPADRRFDHDSSEKRQESAMLLNPAARLGDGDVYIG</sequence>
<proteinExistence type="inferred from homology"/>
<keyword evidence="7" id="KW-0560">Oxidoreductase</keyword>
<organism evidence="10 11">
    <name type="scientific">[Mycobacterium] vasticus</name>
    <dbReference type="NCBI Taxonomy" id="2875777"/>
    <lineage>
        <taxon>Bacteria</taxon>
        <taxon>Bacillati</taxon>
        <taxon>Actinomycetota</taxon>
        <taxon>Actinomycetes</taxon>
        <taxon>Mycobacteriales</taxon>
        <taxon>Mycobacteriaceae</taxon>
        <taxon>Mycolicibacter</taxon>
    </lineage>
</organism>
<dbReference type="InterPro" id="IPR003965">
    <property type="entry name" value="Fatty_acid_synthase"/>
</dbReference>
<dbReference type="Pfam" id="PF08354">
    <property type="entry name" value="Fas1-AflB-like_hel"/>
    <property type="match status" value="1"/>
</dbReference>
<dbReference type="Pfam" id="PF18094">
    <property type="entry name" value="DNA_pol_B_N"/>
    <property type="match status" value="1"/>
</dbReference>
<gene>
    <name evidence="10" type="ORF">K5L39_20460</name>
</gene>
<comment type="similarity">
    <text evidence="1">Belongs to the enoyl-CoA hydratase/isomerase family.</text>
</comment>
<dbReference type="Pfam" id="PF00698">
    <property type="entry name" value="Acyl_transf_1"/>
    <property type="match status" value="1"/>
</dbReference>
<dbReference type="CDD" id="cd08950">
    <property type="entry name" value="KR_fFAS_SDR_c_like"/>
    <property type="match status" value="1"/>
</dbReference>
<dbReference type="SUPFAM" id="SSF51412">
    <property type="entry name" value="Inosine monophosphate dehydrogenase (IMPDH)"/>
    <property type="match status" value="1"/>
</dbReference>
<dbReference type="InterPro" id="IPR055118">
    <property type="entry name" value="FAS-like_AT_central"/>
</dbReference>
<evidence type="ECO:0000313" key="11">
    <source>
        <dbReference type="Proteomes" id="UP001299283"/>
    </source>
</evidence>
<feature type="domain" description="Ketosynthase family 3 (KS3)" evidence="9">
    <location>
        <begin position="2557"/>
        <end position="3012"/>
    </location>
</feature>
<dbReference type="Gene3D" id="3.40.50.720">
    <property type="entry name" value="NAD(P)-binding Rossmann-like Domain"/>
    <property type="match status" value="1"/>
</dbReference>
<dbReference type="SUPFAM" id="SSF53901">
    <property type="entry name" value="Thiolase-like"/>
    <property type="match status" value="2"/>
</dbReference>
<dbReference type="PANTHER" id="PTHR10982:SF21">
    <property type="entry name" value="FATTY ACID SYNTHASE SUBUNIT BETA"/>
    <property type="match status" value="1"/>
</dbReference>
<reference evidence="10 11" key="1">
    <citation type="submission" date="2023-12" db="EMBL/GenBank/DDBJ databases">
        <title>Description of new species of Mycobacterium terrae complex isolated from sewage at the Sao Paulo Zoological Park Foundation in Brazil.</title>
        <authorList>
            <person name="Romagnoli C.L."/>
            <person name="Conceicao E.C."/>
            <person name="Machado E."/>
            <person name="Barreto L.B.P.F."/>
            <person name="Sharma A."/>
            <person name="Silva N.M."/>
            <person name="Marques L.E."/>
            <person name="Juliana M.A."/>
            <person name="Lourenco M.C.S."/>
            <person name="Digiampietri L.A."/>
            <person name="Suffys P.N."/>
            <person name="Viana-Niero C."/>
        </authorList>
    </citation>
    <scope>NUCLEOTIDE SEQUENCE [LARGE SCALE GENOMIC DNA]</scope>
    <source>
        <strain evidence="10 11">MYC017</strain>
    </source>
</reference>
<dbReference type="InterPro" id="IPR020841">
    <property type="entry name" value="PKS_Beta-ketoAc_synthase_dom"/>
</dbReference>
<dbReference type="InterPro" id="IPR036291">
    <property type="entry name" value="NAD(P)-bd_dom_sf"/>
</dbReference>
<evidence type="ECO:0000256" key="3">
    <source>
        <dbReference type="ARBA" id="ARBA00022553"/>
    </source>
</evidence>
<dbReference type="Gene3D" id="1.20.930.70">
    <property type="match status" value="1"/>
</dbReference>
<dbReference type="Gene3D" id="3.90.25.70">
    <property type="match status" value="1"/>
</dbReference>